<reference evidence="1 2" key="1">
    <citation type="submission" date="2019-03" db="EMBL/GenBank/DDBJ databases">
        <title>Genomic Encyclopedia of Type Strains, Phase IV (KMG-IV): sequencing the most valuable type-strain genomes for metagenomic binning, comparative biology and taxonomic classification.</title>
        <authorList>
            <person name="Goeker M."/>
        </authorList>
    </citation>
    <scope>NUCLEOTIDE SEQUENCE [LARGE SCALE GENOMIC DNA]</scope>
    <source>
        <strain evidence="1 2">DSM 13054</strain>
    </source>
</reference>
<feature type="non-terminal residue" evidence="1">
    <location>
        <position position="1"/>
    </location>
</feature>
<evidence type="ECO:0000313" key="2">
    <source>
        <dbReference type="Proteomes" id="UP000294886"/>
    </source>
</evidence>
<protein>
    <submittedName>
        <fullName evidence="1">Uncharacterized protein</fullName>
    </submittedName>
</protein>
<accession>A0A4R2JE97</accession>
<evidence type="ECO:0000313" key="1">
    <source>
        <dbReference type="EMBL" id="TCO54549.1"/>
    </source>
</evidence>
<proteinExistence type="predicted"/>
<dbReference type="EMBL" id="SLWU01000049">
    <property type="protein sequence ID" value="TCO54549.1"/>
    <property type="molecule type" value="Genomic_DNA"/>
</dbReference>
<dbReference type="AlphaFoldDB" id="A0A4R2JE97"/>
<organism evidence="1 2">
    <name type="scientific">Caldanaerobacter subterraneus</name>
    <dbReference type="NCBI Taxonomy" id="911092"/>
    <lineage>
        <taxon>Bacteria</taxon>
        <taxon>Bacillati</taxon>
        <taxon>Bacillota</taxon>
        <taxon>Clostridia</taxon>
        <taxon>Thermoanaerobacterales</taxon>
        <taxon>Thermoanaerobacteraceae</taxon>
        <taxon>Caldanaerobacter</taxon>
    </lineage>
</organism>
<dbReference type="Proteomes" id="UP000294886">
    <property type="component" value="Unassembled WGS sequence"/>
</dbReference>
<name>A0A4R2JE97_9THEO</name>
<gene>
    <name evidence="1" type="ORF">EV203_1491</name>
</gene>
<comment type="caution">
    <text evidence="1">The sequence shown here is derived from an EMBL/GenBank/DDBJ whole genome shotgun (WGS) entry which is preliminary data.</text>
</comment>
<sequence length="45" mass="5389">EIEINGKKYLIKQKMEEEAEDILKVMKIKAPRNFITYEEGMEKVM</sequence>